<comment type="caution">
    <text evidence="1">The sequence shown here is derived from an EMBL/GenBank/DDBJ whole genome shotgun (WGS) entry which is preliminary data.</text>
</comment>
<accession>A0A2T0LHY7</accession>
<protein>
    <submittedName>
        <fullName evidence="1">ParE-like toxin of type II ParDE toxin-antitoxin system</fullName>
    </submittedName>
</protein>
<gene>
    <name evidence="1" type="ORF">CLV97_10351</name>
</gene>
<reference evidence="1 2" key="1">
    <citation type="submission" date="2018-03" db="EMBL/GenBank/DDBJ databases">
        <title>Genomic Encyclopedia of Archaeal and Bacterial Type Strains, Phase II (KMG-II): from individual species to whole genera.</title>
        <authorList>
            <person name="Goeker M."/>
        </authorList>
    </citation>
    <scope>NUCLEOTIDE SEQUENCE [LARGE SCALE GENOMIC DNA]</scope>
    <source>
        <strain evidence="1 2">DSM 44946</strain>
    </source>
</reference>
<proteinExistence type="predicted"/>
<evidence type="ECO:0000313" key="2">
    <source>
        <dbReference type="Proteomes" id="UP000237797"/>
    </source>
</evidence>
<evidence type="ECO:0000313" key="1">
    <source>
        <dbReference type="EMBL" id="PRX42036.1"/>
    </source>
</evidence>
<dbReference type="EMBL" id="PVNE01000003">
    <property type="protein sequence ID" value="PRX42036.1"/>
    <property type="molecule type" value="Genomic_DNA"/>
</dbReference>
<dbReference type="OrthoDB" id="2989894at2"/>
<organism evidence="1 2">
    <name type="scientific">Planifilum fimeticola</name>
    <dbReference type="NCBI Taxonomy" id="201975"/>
    <lineage>
        <taxon>Bacteria</taxon>
        <taxon>Bacillati</taxon>
        <taxon>Bacillota</taxon>
        <taxon>Bacilli</taxon>
        <taxon>Bacillales</taxon>
        <taxon>Thermoactinomycetaceae</taxon>
        <taxon>Planifilum</taxon>
    </lineage>
</organism>
<dbReference type="RefSeq" id="WP_106344009.1">
    <property type="nucleotide sequence ID" value="NZ_PVNE01000003.1"/>
</dbReference>
<dbReference type="Proteomes" id="UP000237797">
    <property type="component" value="Unassembled WGS sequence"/>
</dbReference>
<keyword evidence="2" id="KW-1185">Reference proteome</keyword>
<name>A0A2T0LHY7_9BACL</name>
<dbReference type="InterPro" id="IPR007712">
    <property type="entry name" value="RelE/ParE_toxin"/>
</dbReference>
<sequence>MKKKFHPEFFDDFLRIRARIADPDGWEEFKFQYEKAERTVILHPEEQSKRLRKPPLAGYRCHKFKSSRRLKGKADMRLVFRVDREQQTIFLLGLGFRFPEENHEGVYDYVGRRAKKGTPTGDGD</sequence>
<dbReference type="AlphaFoldDB" id="A0A2T0LHY7"/>
<dbReference type="Pfam" id="PF05016">
    <property type="entry name" value="ParE_toxin"/>
    <property type="match status" value="1"/>
</dbReference>